<dbReference type="OrthoDB" id="165777at2157"/>
<name>A0A1G9NQQ5_9EURY</name>
<evidence type="ECO:0000313" key="3">
    <source>
        <dbReference type="Proteomes" id="UP000199451"/>
    </source>
</evidence>
<evidence type="ECO:0000256" key="1">
    <source>
        <dbReference type="SAM" id="MobiDB-lite"/>
    </source>
</evidence>
<protein>
    <submittedName>
        <fullName evidence="2">Uncharacterized protein</fullName>
    </submittedName>
</protein>
<reference evidence="3" key="1">
    <citation type="submission" date="2016-10" db="EMBL/GenBank/DDBJ databases">
        <authorList>
            <person name="Varghese N."/>
            <person name="Submissions S."/>
        </authorList>
    </citation>
    <scope>NUCLEOTIDE SEQUENCE [LARGE SCALE GENOMIC DNA]</scope>
    <source>
        <strain evidence="3">CGMCC 1.10119</strain>
    </source>
</reference>
<feature type="region of interest" description="Disordered" evidence="1">
    <location>
        <begin position="15"/>
        <end position="38"/>
    </location>
</feature>
<dbReference type="STRING" id="660521.SAMN04487949_0072"/>
<dbReference type="EMBL" id="FNHL01000001">
    <property type="protein sequence ID" value="SDL88916.1"/>
    <property type="molecule type" value="Genomic_DNA"/>
</dbReference>
<evidence type="ECO:0000313" key="2">
    <source>
        <dbReference type="EMBL" id="SDL88916.1"/>
    </source>
</evidence>
<proteinExistence type="predicted"/>
<dbReference type="Proteomes" id="UP000199451">
    <property type="component" value="Unassembled WGS sequence"/>
</dbReference>
<sequence>MGKQTEHCGRCAMSSVVGVTGDGDGDDETSTDRDPFGTARIEVDDADLRKLSPGAWLGGVKRRLDDVATQLTYGR</sequence>
<keyword evidence="3" id="KW-1185">Reference proteome</keyword>
<accession>A0A1G9NQQ5</accession>
<dbReference type="Pfam" id="PF26029">
    <property type="entry name" value="DUF8007"/>
    <property type="match status" value="1"/>
</dbReference>
<dbReference type="InterPro" id="IPR058320">
    <property type="entry name" value="DUF8007"/>
</dbReference>
<organism evidence="2 3">
    <name type="scientific">Halogranum gelatinilyticum</name>
    <dbReference type="NCBI Taxonomy" id="660521"/>
    <lineage>
        <taxon>Archaea</taxon>
        <taxon>Methanobacteriati</taxon>
        <taxon>Methanobacteriota</taxon>
        <taxon>Stenosarchaea group</taxon>
        <taxon>Halobacteria</taxon>
        <taxon>Halobacteriales</taxon>
        <taxon>Haloferacaceae</taxon>
    </lineage>
</organism>
<gene>
    <name evidence="2" type="ORF">SAMN04487949_0072</name>
</gene>
<dbReference type="RefSeq" id="WP_089692963.1">
    <property type="nucleotide sequence ID" value="NZ_FNHL01000001.1"/>
</dbReference>
<dbReference type="AlphaFoldDB" id="A0A1G9NQQ5"/>